<reference evidence="2" key="1">
    <citation type="journal article" date="2019" name="Int. J. Syst. Evol. Microbiol.">
        <title>The Global Catalogue of Microorganisms (GCM) 10K type strain sequencing project: providing services to taxonomists for standard genome sequencing and annotation.</title>
        <authorList>
            <consortium name="The Broad Institute Genomics Platform"/>
            <consortium name="The Broad Institute Genome Sequencing Center for Infectious Disease"/>
            <person name="Wu L."/>
            <person name="Ma J."/>
        </authorList>
    </citation>
    <scope>NUCLEOTIDE SEQUENCE [LARGE SCALE GENOMIC DNA]</scope>
    <source>
        <strain evidence="2">CGMCC 1.15772</strain>
    </source>
</reference>
<proteinExistence type="predicted"/>
<accession>A0ABW1Y936</accession>
<protein>
    <submittedName>
        <fullName evidence="1">Uncharacterized protein</fullName>
    </submittedName>
</protein>
<dbReference type="Proteomes" id="UP001596297">
    <property type="component" value="Unassembled WGS sequence"/>
</dbReference>
<dbReference type="RefSeq" id="WP_380081769.1">
    <property type="nucleotide sequence ID" value="NZ_JBHSWD010000001.1"/>
</dbReference>
<name>A0ABW1Y936_9DEIO</name>
<sequence length="219" mass="22481">MSMPAHSWLPLDDTPSAPLSPLRLSLLRREREGLAAQMTALLGLSDPRELGRRLVAQTSQTGQQAQLHAGRLDDLCAGLPPEWGRAVAGALGVPGLNVPLPPPQPWPVAYEPVRALALSAAETGEVPSPLLAKARFAVGERVRSVPTADALLTAGADLATPQAAAAALGAAYSLEALGGACAEWTGEPGSTAHLELLSGLQGGAGESLRSIAQAQVQSF</sequence>
<dbReference type="EMBL" id="JBHSWD010000001">
    <property type="protein sequence ID" value="MFC6590756.1"/>
    <property type="molecule type" value="Genomic_DNA"/>
</dbReference>
<keyword evidence="2" id="KW-1185">Reference proteome</keyword>
<evidence type="ECO:0000313" key="2">
    <source>
        <dbReference type="Proteomes" id="UP001596297"/>
    </source>
</evidence>
<evidence type="ECO:0000313" key="1">
    <source>
        <dbReference type="EMBL" id="MFC6590756.1"/>
    </source>
</evidence>
<comment type="caution">
    <text evidence="1">The sequence shown here is derived from an EMBL/GenBank/DDBJ whole genome shotgun (WGS) entry which is preliminary data.</text>
</comment>
<organism evidence="1 2">
    <name type="scientific">Deinococcus lacus</name>
    <dbReference type="NCBI Taxonomy" id="392561"/>
    <lineage>
        <taxon>Bacteria</taxon>
        <taxon>Thermotogati</taxon>
        <taxon>Deinococcota</taxon>
        <taxon>Deinococci</taxon>
        <taxon>Deinococcales</taxon>
        <taxon>Deinococcaceae</taxon>
        <taxon>Deinococcus</taxon>
    </lineage>
</organism>
<gene>
    <name evidence="1" type="ORF">ACFP81_01020</name>
</gene>